<sequence length="58" mass="6582">MKGNLFEFRLLPLRRGDDGGWRWHSSMKTSTLPVTRIQIFTRPTTHGGSESHKRGVSG</sequence>
<organism evidence="1 2">
    <name type="scientific">Lupinus angustifolius</name>
    <name type="common">Narrow-leaved blue lupine</name>
    <dbReference type="NCBI Taxonomy" id="3871"/>
    <lineage>
        <taxon>Eukaryota</taxon>
        <taxon>Viridiplantae</taxon>
        <taxon>Streptophyta</taxon>
        <taxon>Embryophyta</taxon>
        <taxon>Tracheophyta</taxon>
        <taxon>Spermatophyta</taxon>
        <taxon>Magnoliopsida</taxon>
        <taxon>eudicotyledons</taxon>
        <taxon>Gunneridae</taxon>
        <taxon>Pentapetalae</taxon>
        <taxon>rosids</taxon>
        <taxon>fabids</taxon>
        <taxon>Fabales</taxon>
        <taxon>Fabaceae</taxon>
        <taxon>Papilionoideae</taxon>
        <taxon>50 kb inversion clade</taxon>
        <taxon>genistoids sensu lato</taxon>
        <taxon>core genistoids</taxon>
        <taxon>Genisteae</taxon>
        <taxon>Lupinus</taxon>
    </lineage>
</organism>
<evidence type="ECO:0000313" key="2">
    <source>
        <dbReference type="Proteomes" id="UP000188354"/>
    </source>
</evidence>
<evidence type="ECO:0000313" key="1">
    <source>
        <dbReference type="EMBL" id="OIW10646.1"/>
    </source>
</evidence>
<keyword evidence="2" id="KW-1185">Reference proteome</keyword>
<reference evidence="1 2" key="1">
    <citation type="journal article" date="2017" name="Plant Biotechnol. J.">
        <title>A comprehensive draft genome sequence for lupin (Lupinus angustifolius), an emerging health food: insights into plant-microbe interactions and legume evolution.</title>
        <authorList>
            <person name="Hane J.K."/>
            <person name="Ming Y."/>
            <person name="Kamphuis L.G."/>
            <person name="Nelson M.N."/>
            <person name="Garg G."/>
            <person name="Atkins C.A."/>
            <person name="Bayer P.E."/>
            <person name="Bravo A."/>
            <person name="Bringans S."/>
            <person name="Cannon S."/>
            <person name="Edwards D."/>
            <person name="Foley R."/>
            <person name="Gao L.L."/>
            <person name="Harrison M.J."/>
            <person name="Huang W."/>
            <person name="Hurgobin B."/>
            <person name="Li S."/>
            <person name="Liu C.W."/>
            <person name="McGrath A."/>
            <person name="Morahan G."/>
            <person name="Murray J."/>
            <person name="Weller J."/>
            <person name="Jian J."/>
            <person name="Singh K.B."/>
        </authorList>
    </citation>
    <scope>NUCLEOTIDE SEQUENCE [LARGE SCALE GENOMIC DNA]</scope>
    <source>
        <strain evidence="2">cv. Tanjil</strain>
        <tissue evidence="1">Whole plant</tissue>
    </source>
</reference>
<accession>A0A4P1RH77</accession>
<dbReference type="EMBL" id="CM007366">
    <property type="protein sequence ID" value="OIW10646.1"/>
    <property type="molecule type" value="Genomic_DNA"/>
</dbReference>
<proteinExistence type="predicted"/>
<protein>
    <submittedName>
        <fullName evidence="1">Uncharacterized protein</fullName>
    </submittedName>
</protein>
<name>A0A4P1RH77_LUPAN</name>
<dbReference type="AlphaFoldDB" id="A0A4P1RH77"/>
<gene>
    <name evidence="1" type="ORF">TanjilG_16018</name>
</gene>
<dbReference type="Gramene" id="OIW10646">
    <property type="protein sequence ID" value="OIW10646"/>
    <property type="gene ID" value="TanjilG_16018"/>
</dbReference>
<dbReference type="Proteomes" id="UP000188354">
    <property type="component" value="Chromosome LG06"/>
</dbReference>